<comment type="caution">
    <text evidence="2">The sequence shown here is derived from an EMBL/GenBank/DDBJ whole genome shotgun (WGS) entry which is preliminary data.</text>
</comment>
<name>A0A9P5Y5P5_9AGAR</name>
<dbReference type="Proteomes" id="UP000807353">
    <property type="component" value="Unassembled WGS sequence"/>
</dbReference>
<organism evidence="2 3">
    <name type="scientific">Collybia nuda</name>
    <dbReference type="NCBI Taxonomy" id="64659"/>
    <lineage>
        <taxon>Eukaryota</taxon>
        <taxon>Fungi</taxon>
        <taxon>Dikarya</taxon>
        <taxon>Basidiomycota</taxon>
        <taxon>Agaricomycotina</taxon>
        <taxon>Agaricomycetes</taxon>
        <taxon>Agaricomycetidae</taxon>
        <taxon>Agaricales</taxon>
        <taxon>Tricholomatineae</taxon>
        <taxon>Clitocybaceae</taxon>
        <taxon>Collybia</taxon>
    </lineage>
</organism>
<keyword evidence="1" id="KW-0732">Signal</keyword>
<proteinExistence type="predicted"/>
<feature type="chain" id="PRO_5040276346" description="Secreted protein" evidence="1">
    <location>
        <begin position="24"/>
        <end position="79"/>
    </location>
</feature>
<reference evidence="2" key="1">
    <citation type="submission" date="2020-11" db="EMBL/GenBank/DDBJ databases">
        <authorList>
            <consortium name="DOE Joint Genome Institute"/>
            <person name="Ahrendt S."/>
            <person name="Riley R."/>
            <person name="Andreopoulos W."/>
            <person name="Labutti K."/>
            <person name="Pangilinan J."/>
            <person name="Ruiz-Duenas F.J."/>
            <person name="Barrasa J.M."/>
            <person name="Sanchez-Garcia M."/>
            <person name="Camarero S."/>
            <person name="Miyauchi S."/>
            <person name="Serrano A."/>
            <person name="Linde D."/>
            <person name="Babiker R."/>
            <person name="Drula E."/>
            <person name="Ayuso-Fernandez I."/>
            <person name="Pacheco R."/>
            <person name="Padilla G."/>
            <person name="Ferreira P."/>
            <person name="Barriuso J."/>
            <person name="Kellner H."/>
            <person name="Castanera R."/>
            <person name="Alfaro M."/>
            <person name="Ramirez L."/>
            <person name="Pisabarro A.G."/>
            <person name="Kuo A."/>
            <person name="Tritt A."/>
            <person name="Lipzen A."/>
            <person name="He G."/>
            <person name="Yan M."/>
            <person name="Ng V."/>
            <person name="Cullen D."/>
            <person name="Martin F."/>
            <person name="Rosso M.-N."/>
            <person name="Henrissat B."/>
            <person name="Hibbett D."/>
            <person name="Martinez A.T."/>
            <person name="Grigoriev I.V."/>
        </authorList>
    </citation>
    <scope>NUCLEOTIDE SEQUENCE</scope>
    <source>
        <strain evidence="2">CBS 247.69</strain>
    </source>
</reference>
<feature type="signal peptide" evidence="1">
    <location>
        <begin position="1"/>
        <end position="23"/>
    </location>
</feature>
<protein>
    <recommendedName>
        <fullName evidence="4">Secreted protein</fullName>
    </recommendedName>
</protein>
<evidence type="ECO:0000313" key="2">
    <source>
        <dbReference type="EMBL" id="KAF9461761.1"/>
    </source>
</evidence>
<evidence type="ECO:0000256" key="1">
    <source>
        <dbReference type="SAM" id="SignalP"/>
    </source>
</evidence>
<keyword evidence="3" id="KW-1185">Reference proteome</keyword>
<accession>A0A9P5Y5P5</accession>
<evidence type="ECO:0000313" key="3">
    <source>
        <dbReference type="Proteomes" id="UP000807353"/>
    </source>
</evidence>
<dbReference type="AlphaFoldDB" id="A0A9P5Y5P5"/>
<sequence length="79" mass="8763">MVSFRPYISFACLLLFWSSLVDCHATTLPCDSDTPPLVHKTLFISTLSFLPTIKPCARPDRGITLNLEEMDVYGGRGDA</sequence>
<gene>
    <name evidence="2" type="ORF">BDZ94DRAFT_1262917</name>
</gene>
<evidence type="ECO:0008006" key="4">
    <source>
        <dbReference type="Google" id="ProtNLM"/>
    </source>
</evidence>
<dbReference type="EMBL" id="MU150279">
    <property type="protein sequence ID" value="KAF9461761.1"/>
    <property type="molecule type" value="Genomic_DNA"/>
</dbReference>